<dbReference type="EMBL" id="DS985258">
    <property type="protein sequence ID" value="EDV20616.1"/>
    <property type="molecule type" value="Genomic_DNA"/>
</dbReference>
<dbReference type="PhylomeDB" id="B3S9B2"/>
<dbReference type="InParanoid" id="B3S9B2"/>
<name>B3S9B2_TRIAD</name>
<feature type="domain" description="BTB" evidence="6">
    <location>
        <begin position="187"/>
        <end position="249"/>
    </location>
</feature>
<dbReference type="GO" id="GO:0031625">
    <property type="term" value="F:ubiquitin protein ligase binding"/>
    <property type="evidence" value="ECO:0000318"/>
    <property type="project" value="GO_Central"/>
</dbReference>
<dbReference type="PROSITE" id="PS50144">
    <property type="entry name" value="MATH"/>
    <property type="match status" value="1"/>
</dbReference>
<evidence type="ECO:0008006" key="10">
    <source>
        <dbReference type="Google" id="ProtNLM"/>
    </source>
</evidence>
<dbReference type="GO" id="GO:0005737">
    <property type="term" value="C:cytoplasm"/>
    <property type="evidence" value="ECO:0000318"/>
    <property type="project" value="GO_Central"/>
</dbReference>
<evidence type="ECO:0000259" key="7">
    <source>
        <dbReference type="PROSITE" id="PS50144"/>
    </source>
</evidence>
<dbReference type="eggNOG" id="KOG1987">
    <property type="taxonomic scope" value="Eukaryota"/>
</dbReference>
<accession>B3S9B2</accession>
<evidence type="ECO:0000256" key="4">
    <source>
        <dbReference type="ARBA" id="ARBA00022786"/>
    </source>
</evidence>
<dbReference type="InterPro" id="IPR008974">
    <property type="entry name" value="TRAF-like"/>
</dbReference>
<dbReference type="GeneID" id="6758029"/>
<protein>
    <recommendedName>
        <fullName evidence="10">BTB domain-containing protein</fullName>
    </recommendedName>
</protein>
<dbReference type="Gene3D" id="6.20.250.50">
    <property type="match status" value="1"/>
</dbReference>
<dbReference type="Proteomes" id="UP000009022">
    <property type="component" value="Unassembled WGS sequence"/>
</dbReference>
<dbReference type="KEGG" id="tad:TRIADDRAFT_50945"/>
<dbReference type="SUPFAM" id="SSF49599">
    <property type="entry name" value="TRAF domain-like"/>
    <property type="match status" value="1"/>
</dbReference>
<dbReference type="GO" id="GO:0043161">
    <property type="term" value="P:proteasome-mediated ubiquitin-dependent protein catabolic process"/>
    <property type="evidence" value="ECO:0000318"/>
    <property type="project" value="GO_Central"/>
</dbReference>
<evidence type="ECO:0000313" key="8">
    <source>
        <dbReference type="EMBL" id="EDV20616.1"/>
    </source>
</evidence>
<dbReference type="FunFam" id="2.60.210.10:FF:000003">
    <property type="entry name" value="Speckle-type POZ protein-like a"/>
    <property type="match status" value="1"/>
</dbReference>
<dbReference type="SMART" id="SM00225">
    <property type="entry name" value="BTB"/>
    <property type="match status" value="1"/>
</dbReference>
<feature type="domain" description="MATH" evidence="7">
    <location>
        <begin position="19"/>
        <end position="148"/>
    </location>
</feature>
<comment type="pathway">
    <text evidence="2">Protein modification; protein ubiquitination.</text>
</comment>
<dbReference type="PANTHER" id="PTHR24413">
    <property type="entry name" value="SPECKLE-TYPE POZ PROTEIN"/>
    <property type="match status" value="1"/>
</dbReference>
<dbReference type="OMA" id="IKFNYMW"/>
<evidence type="ECO:0000313" key="9">
    <source>
        <dbReference type="Proteomes" id="UP000009022"/>
    </source>
</evidence>
<dbReference type="SMART" id="SM00061">
    <property type="entry name" value="MATH"/>
    <property type="match status" value="1"/>
</dbReference>
<dbReference type="Pfam" id="PF24570">
    <property type="entry name" value="BACK_BPM_SPOP"/>
    <property type="match status" value="1"/>
</dbReference>
<dbReference type="Gene3D" id="3.30.710.10">
    <property type="entry name" value="Potassium Channel Kv1.1, Chain A"/>
    <property type="match status" value="1"/>
</dbReference>
<dbReference type="PROSITE" id="PS50097">
    <property type="entry name" value="BTB"/>
    <property type="match status" value="1"/>
</dbReference>
<keyword evidence="5" id="KW-0539">Nucleus</keyword>
<dbReference type="InterPro" id="IPR000210">
    <property type="entry name" value="BTB/POZ_dom"/>
</dbReference>
<dbReference type="InterPro" id="IPR056423">
    <property type="entry name" value="BACK_BPM_SPOP"/>
</dbReference>
<dbReference type="FunFam" id="3.30.710.10:FF:000159">
    <property type="entry name" value="Speckle-type POZ protein B"/>
    <property type="match status" value="1"/>
</dbReference>
<sequence>MAGNVQVDNWCCTKMTVDRYTYLWKINNFSYCREETGETLKSSTFTTGPDKLEWCMRINPRGLDEESKDYLSMYLLLLYSNKKEIRAKFKFSILSRNEEEVRAMESQRAYRFVQGKDWGFKKFVRRDMLMDTSYGLLIDDHLTLFCEINVVSDPVTLDGRFTAEEAEVPKCRLAQDLDQLFKTKKFADITFNIGKDQLKAHKAILAARSPVFDAMFKHCMEEQRQGTVDVSDIESDVFEEMIKFIYTGEEPERIDDLAAEILAAADKYDLQRLKSLCENSISNNLTVENAAKVLIIADMHNSEVLRQNVLEFINSHALEIVETEGYQHLLKSYSHLITDAFRTLARSCNSKTDVTSTRKKVRLS</sequence>
<dbReference type="RefSeq" id="XP_002116816.1">
    <property type="nucleotide sequence ID" value="XM_002116780.1"/>
</dbReference>
<dbReference type="InterPro" id="IPR002083">
    <property type="entry name" value="MATH/TRAF_dom"/>
</dbReference>
<dbReference type="Gene3D" id="2.60.210.10">
    <property type="entry name" value="Apoptosis, Tumor Necrosis Factor Receptor Associated Protein 2, Chain A"/>
    <property type="match status" value="1"/>
</dbReference>
<organism evidence="8 9">
    <name type="scientific">Trichoplax adhaerens</name>
    <name type="common">Trichoplax reptans</name>
    <dbReference type="NCBI Taxonomy" id="10228"/>
    <lineage>
        <taxon>Eukaryota</taxon>
        <taxon>Metazoa</taxon>
        <taxon>Placozoa</taxon>
        <taxon>Uniplacotomia</taxon>
        <taxon>Trichoplacea</taxon>
        <taxon>Trichoplacidae</taxon>
        <taxon>Trichoplax</taxon>
    </lineage>
</organism>
<evidence type="ECO:0000256" key="3">
    <source>
        <dbReference type="ARBA" id="ARBA00010846"/>
    </source>
</evidence>
<evidence type="ECO:0000256" key="5">
    <source>
        <dbReference type="ARBA" id="ARBA00023242"/>
    </source>
</evidence>
<dbReference type="AlphaFoldDB" id="B3S9B2"/>
<evidence type="ECO:0000256" key="1">
    <source>
        <dbReference type="ARBA" id="ARBA00004123"/>
    </source>
</evidence>
<dbReference type="SUPFAM" id="SSF54695">
    <property type="entry name" value="POZ domain"/>
    <property type="match status" value="1"/>
</dbReference>
<dbReference type="OrthoDB" id="6359816at2759"/>
<dbReference type="Pfam" id="PF22486">
    <property type="entry name" value="MATH_2"/>
    <property type="match status" value="1"/>
</dbReference>
<reference evidence="8 9" key="1">
    <citation type="journal article" date="2008" name="Nature">
        <title>The Trichoplax genome and the nature of placozoans.</title>
        <authorList>
            <person name="Srivastava M."/>
            <person name="Begovic E."/>
            <person name="Chapman J."/>
            <person name="Putnam N.H."/>
            <person name="Hellsten U."/>
            <person name="Kawashima T."/>
            <person name="Kuo A."/>
            <person name="Mitros T."/>
            <person name="Salamov A."/>
            <person name="Carpenter M.L."/>
            <person name="Signorovitch A.Y."/>
            <person name="Moreno M.A."/>
            <person name="Kamm K."/>
            <person name="Grimwood J."/>
            <person name="Schmutz J."/>
            <person name="Shapiro H."/>
            <person name="Grigoriev I.V."/>
            <person name="Buss L.W."/>
            <person name="Schierwater B."/>
            <person name="Dellaporta S.L."/>
            <person name="Rokhsar D.S."/>
        </authorList>
    </citation>
    <scope>NUCLEOTIDE SEQUENCE [LARGE SCALE GENOMIC DNA]</scope>
    <source>
        <strain evidence="8 9">Grell-BS-1999</strain>
    </source>
</reference>
<gene>
    <name evidence="8" type="ORF">TRIADDRAFT_50945</name>
</gene>
<keyword evidence="4" id="KW-0833">Ubl conjugation pathway</keyword>
<evidence type="ECO:0000256" key="2">
    <source>
        <dbReference type="ARBA" id="ARBA00004906"/>
    </source>
</evidence>
<dbReference type="Gene3D" id="6.10.250.3030">
    <property type="match status" value="1"/>
</dbReference>
<comment type="subcellular location">
    <subcellularLocation>
        <location evidence="1">Nucleus</location>
    </subcellularLocation>
</comment>
<dbReference type="FunCoup" id="B3S9B2">
    <property type="interactions" value="1130"/>
</dbReference>
<dbReference type="InterPro" id="IPR011333">
    <property type="entry name" value="SKP1/BTB/POZ_sf"/>
</dbReference>
<keyword evidence="9" id="KW-1185">Reference proteome</keyword>
<proteinExistence type="inferred from homology"/>
<dbReference type="Pfam" id="PF00651">
    <property type="entry name" value="BTB"/>
    <property type="match status" value="1"/>
</dbReference>
<dbReference type="HOGENOM" id="CLU_004253_2_0_1"/>
<dbReference type="GO" id="GO:0005634">
    <property type="term" value="C:nucleus"/>
    <property type="evidence" value="ECO:0007669"/>
    <property type="project" value="UniProtKB-SubCell"/>
</dbReference>
<dbReference type="CTD" id="6758029"/>
<evidence type="ECO:0000259" key="6">
    <source>
        <dbReference type="PROSITE" id="PS50097"/>
    </source>
</evidence>
<dbReference type="STRING" id="10228.B3S9B2"/>
<comment type="similarity">
    <text evidence="3">Belongs to the Tdpoz family.</text>
</comment>
<dbReference type="GO" id="GO:0030162">
    <property type="term" value="P:regulation of proteolysis"/>
    <property type="evidence" value="ECO:0000318"/>
    <property type="project" value="GO_Central"/>
</dbReference>